<accession>A0ABD1E104</accession>
<protein>
    <submittedName>
        <fullName evidence="1">Uncharacterized protein</fullName>
    </submittedName>
</protein>
<name>A0ABD1E104_HYPHA</name>
<evidence type="ECO:0000313" key="1">
    <source>
        <dbReference type="EMBL" id="KAL1488026.1"/>
    </source>
</evidence>
<organism evidence="1 2">
    <name type="scientific">Hypothenemus hampei</name>
    <name type="common">Coffee berry borer</name>
    <dbReference type="NCBI Taxonomy" id="57062"/>
    <lineage>
        <taxon>Eukaryota</taxon>
        <taxon>Metazoa</taxon>
        <taxon>Ecdysozoa</taxon>
        <taxon>Arthropoda</taxon>
        <taxon>Hexapoda</taxon>
        <taxon>Insecta</taxon>
        <taxon>Pterygota</taxon>
        <taxon>Neoptera</taxon>
        <taxon>Endopterygota</taxon>
        <taxon>Coleoptera</taxon>
        <taxon>Polyphaga</taxon>
        <taxon>Cucujiformia</taxon>
        <taxon>Curculionidae</taxon>
        <taxon>Scolytinae</taxon>
        <taxon>Hypothenemus</taxon>
    </lineage>
</organism>
<dbReference type="AlphaFoldDB" id="A0ABD1E104"/>
<evidence type="ECO:0000313" key="2">
    <source>
        <dbReference type="Proteomes" id="UP001566132"/>
    </source>
</evidence>
<dbReference type="EMBL" id="JBDJPC010000016">
    <property type="protein sequence ID" value="KAL1488026.1"/>
    <property type="molecule type" value="Genomic_DNA"/>
</dbReference>
<keyword evidence="2" id="KW-1185">Reference proteome</keyword>
<proteinExistence type="predicted"/>
<reference evidence="1 2" key="1">
    <citation type="submission" date="2024-05" db="EMBL/GenBank/DDBJ databases">
        <title>Genetic variation in Jamaican populations of the coffee berry borer (Hypothenemus hampei).</title>
        <authorList>
            <person name="Errbii M."/>
            <person name="Myrie A."/>
        </authorList>
    </citation>
    <scope>NUCLEOTIDE SEQUENCE [LARGE SCALE GENOMIC DNA]</scope>
    <source>
        <strain evidence="1">JA-Hopewell-2020-01-JO</strain>
        <tissue evidence="1">Whole body</tissue>
    </source>
</reference>
<dbReference type="Proteomes" id="UP001566132">
    <property type="component" value="Unassembled WGS sequence"/>
</dbReference>
<comment type="caution">
    <text evidence="1">The sequence shown here is derived from an EMBL/GenBank/DDBJ whole genome shotgun (WGS) entry which is preliminary data.</text>
</comment>
<gene>
    <name evidence="1" type="ORF">ABEB36_015399</name>
</gene>
<sequence length="63" mass="7290">MPVVKFDEDVPDLLDSEDDSDIDAGPAYHHYCRKSPQTLKQLHLMSFVNLHYCHCIFAVQVTR</sequence>